<evidence type="ECO:0000256" key="9">
    <source>
        <dbReference type="SAM" id="MobiDB-lite"/>
    </source>
</evidence>
<evidence type="ECO:0000256" key="7">
    <source>
        <dbReference type="ARBA" id="ARBA00023288"/>
    </source>
</evidence>
<dbReference type="FunFam" id="3.40.50.300:FF:000678">
    <property type="entry name" value="Rho GTPase Rho4"/>
    <property type="match status" value="1"/>
</dbReference>
<dbReference type="SMART" id="SM00175">
    <property type="entry name" value="RAB"/>
    <property type="match status" value="1"/>
</dbReference>
<comment type="subcellular location">
    <subcellularLocation>
        <location evidence="1">Membrane</location>
    </subcellularLocation>
</comment>
<keyword evidence="11" id="KW-1185">Reference proteome</keyword>
<dbReference type="PROSITE" id="PS51421">
    <property type="entry name" value="RAS"/>
    <property type="match status" value="1"/>
</dbReference>
<dbReference type="OrthoDB" id="8830751at2759"/>
<evidence type="ECO:0000313" key="10">
    <source>
        <dbReference type="EMBL" id="OJD13019.1"/>
    </source>
</evidence>
<organism evidence="10 11">
    <name type="scientific">Emergomyces pasteurianus Ep9510</name>
    <dbReference type="NCBI Taxonomy" id="1447872"/>
    <lineage>
        <taxon>Eukaryota</taxon>
        <taxon>Fungi</taxon>
        <taxon>Dikarya</taxon>
        <taxon>Ascomycota</taxon>
        <taxon>Pezizomycotina</taxon>
        <taxon>Eurotiomycetes</taxon>
        <taxon>Eurotiomycetidae</taxon>
        <taxon>Onygenales</taxon>
        <taxon>Ajellomycetaceae</taxon>
        <taxon>Emergomyces</taxon>
    </lineage>
</organism>
<evidence type="ECO:0000256" key="1">
    <source>
        <dbReference type="ARBA" id="ARBA00004370"/>
    </source>
</evidence>
<dbReference type="EMBL" id="LGRN01000342">
    <property type="protein sequence ID" value="OJD13019.1"/>
    <property type="molecule type" value="Genomic_DNA"/>
</dbReference>
<dbReference type="InterPro" id="IPR001806">
    <property type="entry name" value="Small_GTPase"/>
</dbReference>
<dbReference type="NCBIfam" id="TIGR00231">
    <property type="entry name" value="small_GTP"/>
    <property type="match status" value="1"/>
</dbReference>
<accession>A0A1J9PYQ5</accession>
<evidence type="ECO:0000256" key="2">
    <source>
        <dbReference type="ARBA" id="ARBA00010142"/>
    </source>
</evidence>
<dbReference type="InterPro" id="IPR005225">
    <property type="entry name" value="Small_GTP-bd"/>
</dbReference>
<name>A0A1J9PYQ5_9EURO</name>
<protein>
    <submittedName>
        <fullName evidence="10">GTP-binding protein rhoC</fullName>
    </submittedName>
</protein>
<proteinExistence type="inferred from homology"/>
<dbReference type="InterPro" id="IPR003578">
    <property type="entry name" value="Small_GTPase_Rho"/>
</dbReference>
<evidence type="ECO:0000256" key="5">
    <source>
        <dbReference type="ARBA" id="ARBA00023134"/>
    </source>
</evidence>
<feature type="compositionally biased region" description="Basic residues" evidence="9">
    <location>
        <begin position="269"/>
        <end position="281"/>
    </location>
</feature>
<keyword evidence="8" id="KW-0636">Prenylation</keyword>
<evidence type="ECO:0000256" key="6">
    <source>
        <dbReference type="ARBA" id="ARBA00023136"/>
    </source>
</evidence>
<dbReference type="STRING" id="1447872.A0A1J9PYQ5"/>
<dbReference type="PRINTS" id="PR00449">
    <property type="entry name" value="RASTRNSFRMNG"/>
</dbReference>
<dbReference type="GO" id="GO:0016020">
    <property type="term" value="C:membrane"/>
    <property type="evidence" value="ECO:0007669"/>
    <property type="project" value="UniProtKB-SubCell"/>
</dbReference>
<evidence type="ECO:0000313" key="11">
    <source>
        <dbReference type="Proteomes" id="UP000182235"/>
    </source>
</evidence>
<dbReference type="PROSITE" id="PS51419">
    <property type="entry name" value="RAB"/>
    <property type="match status" value="1"/>
</dbReference>
<comment type="similarity">
    <text evidence="2">Belongs to the small GTPase superfamily. Rho family.</text>
</comment>
<keyword evidence="7" id="KW-0449">Lipoprotein</keyword>
<dbReference type="AlphaFoldDB" id="A0A1J9PYQ5"/>
<dbReference type="PANTHER" id="PTHR24072">
    <property type="entry name" value="RHO FAMILY GTPASE"/>
    <property type="match status" value="1"/>
</dbReference>
<reference evidence="10 11" key="1">
    <citation type="submission" date="2015-07" db="EMBL/GenBank/DDBJ databases">
        <title>Emmonsia species relationships and genome sequence.</title>
        <authorList>
            <consortium name="The Broad Institute Genomics Platform"/>
            <person name="Cuomo C.A."/>
            <person name="Munoz J.F."/>
            <person name="Imamovic A."/>
            <person name="Priest M.E."/>
            <person name="Young S."/>
            <person name="Clay O.K."/>
            <person name="McEwen J.G."/>
        </authorList>
    </citation>
    <scope>NUCLEOTIDE SEQUENCE [LARGE SCALE GENOMIC DNA]</scope>
    <source>
        <strain evidence="10 11">UAMH 9510</strain>
    </source>
</reference>
<feature type="compositionally biased region" description="Polar residues" evidence="9">
    <location>
        <begin position="40"/>
        <end position="51"/>
    </location>
</feature>
<keyword evidence="5" id="KW-0342">GTP-binding</keyword>
<dbReference type="SMART" id="SM00173">
    <property type="entry name" value="RAS"/>
    <property type="match status" value="1"/>
</dbReference>
<evidence type="ECO:0000256" key="3">
    <source>
        <dbReference type="ARBA" id="ARBA00022481"/>
    </source>
</evidence>
<feature type="region of interest" description="Disordered" evidence="9">
    <location>
        <begin position="24"/>
        <end position="51"/>
    </location>
</feature>
<dbReference type="SUPFAM" id="SSF52540">
    <property type="entry name" value="P-loop containing nucleoside triphosphate hydrolases"/>
    <property type="match status" value="1"/>
</dbReference>
<dbReference type="SMART" id="SM00174">
    <property type="entry name" value="RHO"/>
    <property type="match status" value="1"/>
</dbReference>
<dbReference type="GO" id="GO:0005525">
    <property type="term" value="F:GTP binding"/>
    <property type="evidence" value="ECO:0007669"/>
    <property type="project" value="UniProtKB-KW"/>
</dbReference>
<evidence type="ECO:0000256" key="8">
    <source>
        <dbReference type="ARBA" id="ARBA00023289"/>
    </source>
</evidence>
<dbReference type="GO" id="GO:0007264">
    <property type="term" value="P:small GTPase-mediated signal transduction"/>
    <property type="evidence" value="ECO:0007669"/>
    <property type="project" value="InterPro"/>
</dbReference>
<gene>
    <name evidence="10" type="ORF">AJ78_06472</name>
</gene>
<dbReference type="PROSITE" id="PS51420">
    <property type="entry name" value="RHO"/>
    <property type="match status" value="1"/>
</dbReference>
<keyword evidence="4" id="KW-0547">Nucleotide-binding</keyword>
<dbReference type="CDD" id="cd04132">
    <property type="entry name" value="Rho4_like"/>
    <property type="match status" value="1"/>
</dbReference>
<evidence type="ECO:0000256" key="4">
    <source>
        <dbReference type="ARBA" id="ARBA00022741"/>
    </source>
</evidence>
<dbReference type="GO" id="GO:0032506">
    <property type="term" value="P:cytokinetic process"/>
    <property type="evidence" value="ECO:0007669"/>
    <property type="project" value="UniProtKB-ARBA"/>
</dbReference>
<keyword evidence="3" id="KW-0488">Methylation</keyword>
<dbReference type="Proteomes" id="UP000182235">
    <property type="component" value="Unassembled WGS sequence"/>
</dbReference>
<sequence length="281" mass="31102">MATRGYEEPQYSGRVRRHSCVLDEKALPAPLSPRRKHARSQSTRVSNGTVSTNMSMASSRMSQATNITQPPSYSKKFVVVGDGGCGKTCLLISYSQGYFPEKYVPTVFENYITQTMHVPTGKTVELALWDTAGQEEYDRLRPLSYPETDLLFVCFAIDCPVSLENVMDKWYPEVLHFCPTTPLILVGLKSDLRNKRTCIDLLKTQGLTPVTPEQGQAVAQRMGATYVECSSKEMRGVDEVFELAVNTAVGVEEQGWNGGRDSSSGGGGARKRPKKRTCKLL</sequence>
<feature type="region of interest" description="Disordered" evidence="9">
    <location>
        <begin position="254"/>
        <end position="281"/>
    </location>
</feature>
<dbReference type="Gene3D" id="3.40.50.300">
    <property type="entry name" value="P-loop containing nucleotide triphosphate hydrolases"/>
    <property type="match status" value="1"/>
</dbReference>
<dbReference type="GO" id="GO:0003924">
    <property type="term" value="F:GTPase activity"/>
    <property type="evidence" value="ECO:0007669"/>
    <property type="project" value="InterPro"/>
</dbReference>
<comment type="caution">
    <text evidence="10">The sequence shown here is derived from an EMBL/GenBank/DDBJ whole genome shotgun (WGS) entry which is preliminary data.</text>
</comment>
<keyword evidence="6" id="KW-0472">Membrane</keyword>
<dbReference type="InterPro" id="IPR027417">
    <property type="entry name" value="P-loop_NTPase"/>
</dbReference>
<dbReference type="Pfam" id="PF00071">
    <property type="entry name" value="Ras"/>
    <property type="match status" value="1"/>
</dbReference>